<dbReference type="OrthoDB" id="517481at2"/>
<dbReference type="InterPro" id="IPR000390">
    <property type="entry name" value="Small_drug/metabolite_transptr"/>
</dbReference>
<gene>
    <name evidence="13" type="ORF">Lche_2753</name>
    <name evidence="14" type="ORF">NCTC11976_00847</name>
</gene>
<dbReference type="GO" id="GO:0009103">
    <property type="term" value="P:lipopolysaccharide biosynthetic process"/>
    <property type="evidence" value="ECO:0007669"/>
    <property type="project" value="UniProtKB-KW"/>
</dbReference>
<dbReference type="EMBL" id="LR134173">
    <property type="protein sequence ID" value="VEB34449.1"/>
    <property type="molecule type" value="Genomic_DNA"/>
</dbReference>
<reference evidence="14 16" key="2">
    <citation type="submission" date="2018-12" db="EMBL/GenBank/DDBJ databases">
        <authorList>
            <consortium name="Pathogen Informatics"/>
        </authorList>
    </citation>
    <scope>NUCLEOTIDE SEQUENCE [LARGE SCALE GENOMIC DNA]</scope>
    <source>
        <strain evidence="14 16">NCTC11976</strain>
    </source>
</reference>
<evidence type="ECO:0000313" key="15">
    <source>
        <dbReference type="Proteomes" id="UP000054921"/>
    </source>
</evidence>
<reference evidence="13 15" key="1">
    <citation type="submission" date="2015-11" db="EMBL/GenBank/DDBJ databases">
        <title>Genomic analysis of 38 Legionella species identifies large and diverse effector repertoires.</title>
        <authorList>
            <person name="Burstein D."/>
            <person name="Amaro F."/>
            <person name="Zusman T."/>
            <person name="Lifshitz Z."/>
            <person name="Cohen O."/>
            <person name="Gilbert J.A."/>
            <person name="Pupko T."/>
            <person name="Shuman H.A."/>
            <person name="Segal G."/>
        </authorList>
    </citation>
    <scope>NUCLEOTIDE SEQUENCE [LARGE SCALE GENOMIC DNA]</scope>
    <source>
        <strain evidence="13 15">ORW</strain>
    </source>
</reference>
<evidence type="ECO:0000313" key="14">
    <source>
        <dbReference type="EMBL" id="VEB34449.1"/>
    </source>
</evidence>
<keyword evidence="3" id="KW-0444">Lipid biosynthesis</keyword>
<keyword evidence="6 11" id="KW-0812">Transmembrane</keyword>
<keyword evidence="7" id="KW-0448">Lipopolysaccharide biosynthesis</keyword>
<dbReference type="STRING" id="28084.Lche_2753"/>
<feature type="transmembrane region" description="Helical" evidence="11">
    <location>
        <begin position="40"/>
        <end position="63"/>
    </location>
</feature>
<evidence type="ECO:0000313" key="16">
    <source>
        <dbReference type="Proteomes" id="UP000277577"/>
    </source>
</evidence>
<evidence type="ECO:0000256" key="7">
    <source>
        <dbReference type="ARBA" id="ARBA00022985"/>
    </source>
</evidence>
<dbReference type="Gene3D" id="1.10.3730.20">
    <property type="match status" value="1"/>
</dbReference>
<evidence type="ECO:0000256" key="3">
    <source>
        <dbReference type="ARBA" id="ARBA00022516"/>
    </source>
</evidence>
<evidence type="ECO:0000259" key="12">
    <source>
        <dbReference type="Pfam" id="PF00892"/>
    </source>
</evidence>
<dbReference type="PATRIC" id="fig|28084.5.peg.2982"/>
<keyword evidence="16" id="KW-1185">Reference proteome</keyword>
<dbReference type="InterPro" id="IPR000620">
    <property type="entry name" value="EamA_dom"/>
</dbReference>
<dbReference type="PANTHER" id="PTHR30561:SF9">
    <property type="entry name" value="4-AMINO-4-DEOXY-L-ARABINOSE-PHOSPHOUNDECAPRENOL FLIPPASE SUBUNIT ARNF-RELATED"/>
    <property type="match status" value="1"/>
</dbReference>
<comment type="subcellular location">
    <subcellularLocation>
        <location evidence="1">Cell membrane</location>
        <topology evidence="1">Multi-pass membrane protein</topology>
    </subcellularLocation>
</comment>
<proteinExistence type="predicted"/>
<dbReference type="Proteomes" id="UP000054921">
    <property type="component" value="Unassembled WGS sequence"/>
</dbReference>
<dbReference type="GO" id="GO:0009245">
    <property type="term" value="P:lipid A biosynthetic process"/>
    <property type="evidence" value="ECO:0007669"/>
    <property type="project" value="UniProtKB-KW"/>
</dbReference>
<evidence type="ECO:0000256" key="5">
    <source>
        <dbReference type="ARBA" id="ARBA00022556"/>
    </source>
</evidence>
<evidence type="ECO:0000256" key="11">
    <source>
        <dbReference type="SAM" id="Phobius"/>
    </source>
</evidence>
<evidence type="ECO:0000313" key="13">
    <source>
        <dbReference type="EMBL" id="KTC80733.1"/>
    </source>
</evidence>
<name>A0A0W0SCF2_9GAMM</name>
<evidence type="ECO:0000256" key="6">
    <source>
        <dbReference type="ARBA" id="ARBA00022692"/>
    </source>
</evidence>
<feature type="domain" description="EamA" evidence="12">
    <location>
        <begin position="47"/>
        <end position="118"/>
    </location>
</feature>
<feature type="transmembrane region" description="Helical" evidence="11">
    <location>
        <begin position="101"/>
        <end position="118"/>
    </location>
</feature>
<keyword evidence="8 11" id="KW-1133">Transmembrane helix</keyword>
<dbReference type="PANTHER" id="PTHR30561">
    <property type="entry name" value="SMR FAMILY PROTON-DEPENDENT DRUG EFFLUX TRANSPORTER SUGE"/>
    <property type="match status" value="1"/>
</dbReference>
<dbReference type="SUPFAM" id="SSF103481">
    <property type="entry name" value="Multidrug resistance efflux transporter EmrE"/>
    <property type="match status" value="1"/>
</dbReference>
<dbReference type="Pfam" id="PF00892">
    <property type="entry name" value="EamA"/>
    <property type="match status" value="1"/>
</dbReference>
<dbReference type="Proteomes" id="UP000277577">
    <property type="component" value="Chromosome"/>
</dbReference>
<dbReference type="RefSeq" id="WP_028382485.1">
    <property type="nucleotide sequence ID" value="NZ_LR134173.1"/>
</dbReference>
<keyword evidence="5" id="KW-0441">Lipid A biosynthesis</keyword>
<evidence type="ECO:0000256" key="1">
    <source>
        <dbReference type="ARBA" id="ARBA00004651"/>
    </source>
</evidence>
<dbReference type="GO" id="GO:0022857">
    <property type="term" value="F:transmembrane transporter activity"/>
    <property type="evidence" value="ECO:0007669"/>
    <property type="project" value="InterPro"/>
</dbReference>
<feature type="transmembrane region" description="Helical" evidence="11">
    <location>
        <begin position="75"/>
        <end position="95"/>
    </location>
</feature>
<evidence type="ECO:0000256" key="10">
    <source>
        <dbReference type="ARBA" id="ARBA00023136"/>
    </source>
</evidence>
<evidence type="ECO:0000256" key="4">
    <source>
        <dbReference type="ARBA" id="ARBA00022519"/>
    </source>
</evidence>
<keyword evidence="9" id="KW-0443">Lipid metabolism</keyword>
<dbReference type="AlphaFoldDB" id="A0A0W0SCF2"/>
<dbReference type="EMBL" id="LNXW01000013">
    <property type="protein sequence ID" value="KTC80733.1"/>
    <property type="molecule type" value="Genomic_DNA"/>
</dbReference>
<dbReference type="InterPro" id="IPR037185">
    <property type="entry name" value="EmrE-like"/>
</dbReference>
<keyword evidence="10 11" id="KW-0472">Membrane</keyword>
<protein>
    <submittedName>
        <fullName evidence="13">4-amino-4-deoxy-L-arabinose-phosphoundecaprenol flippase subunit ArnF</fullName>
    </submittedName>
</protein>
<evidence type="ECO:0000256" key="2">
    <source>
        <dbReference type="ARBA" id="ARBA00022475"/>
    </source>
</evidence>
<accession>A0A0W0SCF2</accession>
<keyword evidence="2" id="KW-1003">Cell membrane</keyword>
<organism evidence="13 15">
    <name type="scientific">Legionella cherrii</name>
    <dbReference type="NCBI Taxonomy" id="28084"/>
    <lineage>
        <taxon>Bacteria</taxon>
        <taxon>Pseudomonadati</taxon>
        <taxon>Pseudomonadota</taxon>
        <taxon>Gammaproteobacteria</taxon>
        <taxon>Legionellales</taxon>
        <taxon>Legionellaceae</taxon>
        <taxon>Legionella</taxon>
    </lineage>
</organism>
<sequence>MNYTYILLTILCTVYAQLVIRWQMKSAGVLPPGFTSKIAFVFFQFLNPWILSVCFASTLAIISWMAAMTKFEISYAYPFLSLSFVFVLLFSSLILGESLNIYKIVGTILVTLGVMVTFKG</sequence>
<evidence type="ECO:0000256" key="8">
    <source>
        <dbReference type="ARBA" id="ARBA00022989"/>
    </source>
</evidence>
<keyword evidence="4" id="KW-0997">Cell inner membrane</keyword>
<dbReference type="GO" id="GO:0005886">
    <property type="term" value="C:plasma membrane"/>
    <property type="evidence" value="ECO:0007669"/>
    <property type="project" value="UniProtKB-SubCell"/>
</dbReference>
<evidence type="ECO:0000256" key="9">
    <source>
        <dbReference type="ARBA" id="ARBA00023098"/>
    </source>
</evidence>